<dbReference type="Proteomes" id="UP000225706">
    <property type="component" value="Unassembled WGS sequence"/>
</dbReference>
<dbReference type="InterPro" id="IPR015797">
    <property type="entry name" value="NUDIX_hydrolase-like_dom_sf"/>
</dbReference>
<keyword evidence="3" id="KW-0378">Hydrolase</keyword>
<comment type="cofactor">
    <cofactor evidence="1">
        <name>Mg(2+)</name>
        <dbReference type="ChEBI" id="CHEBI:18420"/>
    </cofactor>
</comment>
<dbReference type="SUPFAM" id="SSF55811">
    <property type="entry name" value="Nudix"/>
    <property type="match status" value="1"/>
</dbReference>
<feature type="domain" description="Nudix hydrolase" evidence="6">
    <location>
        <begin position="135"/>
        <end position="300"/>
    </location>
</feature>
<evidence type="ECO:0000256" key="4">
    <source>
        <dbReference type="ARBA" id="ARBA00022842"/>
    </source>
</evidence>
<dbReference type="AlphaFoldDB" id="A0A2B4STP3"/>
<dbReference type="PANTHER" id="PTHR31835:SF1">
    <property type="entry name" value="URIDINE DIPHOSPHATE GLUCOSE PYROPHOSPHATASE NUDT22"/>
    <property type="match status" value="1"/>
</dbReference>
<evidence type="ECO:0000256" key="1">
    <source>
        <dbReference type="ARBA" id="ARBA00001946"/>
    </source>
</evidence>
<evidence type="ECO:0000256" key="5">
    <source>
        <dbReference type="SAM" id="MobiDB-lite"/>
    </source>
</evidence>
<dbReference type="CDD" id="cd02883">
    <property type="entry name" value="NUDIX_Hydrolase"/>
    <property type="match status" value="1"/>
</dbReference>
<dbReference type="EMBL" id="LSMT01000019">
    <property type="protein sequence ID" value="PFX32716.1"/>
    <property type="molecule type" value="Genomic_DNA"/>
</dbReference>
<evidence type="ECO:0000313" key="8">
    <source>
        <dbReference type="Proteomes" id="UP000225706"/>
    </source>
</evidence>
<evidence type="ECO:0000259" key="6">
    <source>
        <dbReference type="PROSITE" id="PS51462"/>
    </source>
</evidence>
<protein>
    <submittedName>
        <fullName evidence="7">Nucleoside diphosphate-linked moiety X motif 22</fullName>
    </submittedName>
</protein>
<evidence type="ECO:0000313" key="7">
    <source>
        <dbReference type="EMBL" id="PFX32716.1"/>
    </source>
</evidence>
<dbReference type="InterPro" id="IPR055295">
    <property type="entry name" value="NUDT22/NUDT9-like"/>
</dbReference>
<sequence length="319" mass="36609">MELKAFVEKCKEEGHFIEIFNSGNYDRFRTSGGAKQEDLAISLSHLYDRKATNDQFETDIDKTWADRKEKKPFLFNGSKFRLHGVNNEDGDAAVTLLLGQTCYKDYVCTNMKDSHWGFLRDYGKREYANEHACFSDALGVGSVVETSDSKLIFIRRSHQVYEDPGHLDTPGGHAEPSEVKQTNKQTENKMVVDIDDMNSKAVVYELFHSILREVRDEVNIPEEYISWPFLTGIYRNHRTGQKPGVCFRIRCSLKGEEIQEFYHQGGLEAYESSELLLVDLAEFHRGITSSQVKELFRDLTPGCKACLYFYFNLQTSITA</sequence>
<feature type="region of interest" description="Disordered" evidence="5">
    <location>
        <begin position="164"/>
        <end position="183"/>
    </location>
</feature>
<evidence type="ECO:0000256" key="2">
    <source>
        <dbReference type="ARBA" id="ARBA00022723"/>
    </source>
</evidence>
<dbReference type="Gene3D" id="3.90.79.10">
    <property type="entry name" value="Nucleoside Triphosphate Pyrophosphohydrolase"/>
    <property type="match status" value="1"/>
</dbReference>
<dbReference type="PROSITE" id="PS51462">
    <property type="entry name" value="NUDIX"/>
    <property type="match status" value="1"/>
</dbReference>
<dbReference type="STRING" id="50429.A0A2B4STP3"/>
<dbReference type="InterPro" id="IPR000086">
    <property type="entry name" value="NUDIX_hydrolase_dom"/>
</dbReference>
<accession>A0A2B4STP3</accession>
<organism evidence="7 8">
    <name type="scientific">Stylophora pistillata</name>
    <name type="common">Smooth cauliflower coral</name>
    <dbReference type="NCBI Taxonomy" id="50429"/>
    <lineage>
        <taxon>Eukaryota</taxon>
        <taxon>Metazoa</taxon>
        <taxon>Cnidaria</taxon>
        <taxon>Anthozoa</taxon>
        <taxon>Hexacorallia</taxon>
        <taxon>Scleractinia</taxon>
        <taxon>Astrocoeniina</taxon>
        <taxon>Pocilloporidae</taxon>
        <taxon>Stylophora</taxon>
    </lineage>
</organism>
<keyword evidence="8" id="KW-1185">Reference proteome</keyword>
<comment type="caution">
    <text evidence="7">The sequence shown here is derived from an EMBL/GenBank/DDBJ whole genome shotgun (WGS) entry which is preliminary data.</text>
</comment>
<dbReference type="PANTHER" id="PTHR31835">
    <property type="entry name" value="URIDINE DIPHOSPHATE GLUCOSE PYROPHOSPHATASE"/>
    <property type="match status" value="1"/>
</dbReference>
<dbReference type="OrthoDB" id="242473at2759"/>
<keyword evidence="2" id="KW-0479">Metal-binding</keyword>
<dbReference type="GO" id="GO:0046872">
    <property type="term" value="F:metal ion binding"/>
    <property type="evidence" value="ECO:0007669"/>
    <property type="project" value="UniProtKB-KW"/>
</dbReference>
<name>A0A2B4STP3_STYPI</name>
<dbReference type="GO" id="GO:0052751">
    <property type="term" value="F:GDP-mannose hydrolase activity"/>
    <property type="evidence" value="ECO:0007669"/>
    <property type="project" value="TreeGrafter"/>
</dbReference>
<gene>
    <name evidence="7" type="primary">Nudt22</name>
    <name evidence="7" type="ORF">AWC38_SpisGene2367</name>
</gene>
<keyword evidence="4" id="KW-0460">Magnesium</keyword>
<proteinExistence type="predicted"/>
<evidence type="ECO:0000256" key="3">
    <source>
        <dbReference type="ARBA" id="ARBA00022801"/>
    </source>
</evidence>
<reference evidence="8" key="1">
    <citation type="journal article" date="2017" name="bioRxiv">
        <title>Comparative analysis of the genomes of Stylophora pistillata and Acropora digitifera provides evidence for extensive differences between species of corals.</title>
        <authorList>
            <person name="Voolstra C.R."/>
            <person name="Li Y."/>
            <person name="Liew Y.J."/>
            <person name="Baumgarten S."/>
            <person name="Zoccola D."/>
            <person name="Flot J.-F."/>
            <person name="Tambutte S."/>
            <person name="Allemand D."/>
            <person name="Aranda M."/>
        </authorList>
    </citation>
    <scope>NUCLEOTIDE SEQUENCE [LARGE SCALE GENOMIC DNA]</scope>
</reference>